<keyword evidence="4" id="KW-0410">Iron transport</keyword>
<dbReference type="PROSITE" id="PS50983">
    <property type="entry name" value="FE_B12_PBP"/>
    <property type="match status" value="1"/>
</dbReference>
<evidence type="ECO:0000256" key="4">
    <source>
        <dbReference type="ARBA" id="ARBA00022496"/>
    </source>
</evidence>
<dbReference type="PANTHER" id="PTHR30532:SF1">
    <property type="entry name" value="IRON(3+)-HYDROXAMATE-BINDING PROTEIN FHUD"/>
    <property type="match status" value="1"/>
</dbReference>
<dbReference type="GO" id="GO:1901678">
    <property type="term" value="P:iron coordination entity transport"/>
    <property type="evidence" value="ECO:0007669"/>
    <property type="project" value="UniProtKB-ARBA"/>
</dbReference>
<comment type="caution">
    <text evidence="7">The sequence shown here is derived from an EMBL/GenBank/DDBJ whole genome shotgun (WGS) entry which is preliminary data.</text>
</comment>
<evidence type="ECO:0000256" key="5">
    <source>
        <dbReference type="ARBA" id="ARBA00022729"/>
    </source>
</evidence>
<evidence type="ECO:0000259" key="6">
    <source>
        <dbReference type="PROSITE" id="PS50983"/>
    </source>
</evidence>
<dbReference type="PRINTS" id="PR01715">
    <property type="entry name" value="FERRIBNDNGPP"/>
</dbReference>
<comment type="subcellular location">
    <subcellularLocation>
        <location evidence="1">Cell envelope</location>
    </subcellularLocation>
</comment>
<dbReference type="SUPFAM" id="SSF53807">
    <property type="entry name" value="Helical backbone' metal receptor"/>
    <property type="match status" value="1"/>
</dbReference>
<gene>
    <name evidence="7" type="ORF">NBH21_11235</name>
</gene>
<dbReference type="PROSITE" id="PS51318">
    <property type="entry name" value="TAT"/>
    <property type="match status" value="1"/>
</dbReference>
<dbReference type="RefSeq" id="WP_250913610.1">
    <property type="nucleotide sequence ID" value="NZ_JAMXLX010000003.1"/>
</dbReference>
<feature type="domain" description="Fe/B12 periplasmic-binding" evidence="6">
    <location>
        <begin position="43"/>
        <end position="306"/>
    </location>
</feature>
<organism evidence="7 8">
    <name type="scientific">Ciceribacter sichuanensis</name>
    <dbReference type="NCBI Taxonomy" id="2949647"/>
    <lineage>
        <taxon>Bacteria</taxon>
        <taxon>Pseudomonadati</taxon>
        <taxon>Pseudomonadota</taxon>
        <taxon>Alphaproteobacteria</taxon>
        <taxon>Hyphomicrobiales</taxon>
        <taxon>Rhizobiaceae</taxon>
        <taxon>Ciceribacter</taxon>
    </lineage>
</organism>
<dbReference type="Proteomes" id="UP001155380">
    <property type="component" value="Unassembled WGS sequence"/>
</dbReference>
<keyword evidence="4" id="KW-0408">Iron</keyword>
<dbReference type="CDD" id="cd01146">
    <property type="entry name" value="FhuD"/>
    <property type="match status" value="1"/>
</dbReference>
<dbReference type="AlphaFoldDB" id="A0AAJ1BYM9"/>
<comment type="similarity">
    <text evidence="2">Belongs to the bacterial solute-binding protein 8 family.</text>
</comment>
<evidence type="ECO:0000256" key="1">
    <source>
        <dbReference type="ARBA" id="ARBA00004196"/>
    </source>
</evidence>
<dbReference type="PANTHER" id="PTHR30532">
    <property type="entry name" value="IRON III DICITRATE-BINDING PERIPLASMIC PROTEIN"/>
    <property type="match status" value="1"/>
</dbReference>
<keyword evidence="3" id="KW-0813">Transport</keyword>
<dbReference type="GO" id="GO:0030288">
    <property type="term" value="C:outer membrane-bounded periplasmic space"/>
    <property type="evidence" value="ECO:0007669"/>
    <property type="project" value="TreeGrafter"/>
</dbReference>
<dbReference type="Gene3D" id="3.40.50.1980">
    <property type="entry name" value="Nitrogenase molybdenum iron protein domain"/>
    <property type="match status" value="2"/>
</dbReference>
<evidence type="ECO:0000313" key="7">
    <source>
        <dbReference type="EMBL" id="MCO5957348.1"/>
    </source>
</evidence>
<dbReference type="InterPro" id="IPR002491">
    <property type="entry name" value="ABC_transptr_periplasmic_BD"/>
</dbReference>
<evidence type="ECO:0000256" key="3">
    <source>
        <dbReference type="ARBA" id="ARBA00022448"/>
    </source>
</evidence>
<name>A0AAJ1BYM9_9HYPH</name>
<evidence type="ECO:0000313" key="8">
    <source>
        <dbReference type="Proteomes" id="UP001155380"/>
    </source>
</evidence>
<reference evidence="7" key="1">
    <citation type="submission" date="2022-06" db="EMBL/GenBank/DDBJ databases">
        <authorList>
            <person name="Sun Q."/>
        </authorList>
    </citation>
    <scope>NUCLEOTIDE SEQUENCE</scope>
    <source>
        <strain evidence="7">S101</strain>
    </source>
</reference>
<dbReference type="Pfam" id="PF01497">
    <property type="entry name" value="Peripla_BP_2"/>
    <property type="match status" value="1"/>
</dbReference>
<dbReference type="EMBL" id="JAMXLX010000003">
    <property type="protein sequence ID" value="MCO5957348.1"/>
    <property type="molecule type" value="Genomic_DNA"/>
</dbReference>
<protein>
    <submittedName>
        <fullName evidence="7">Iron-siderophore ABC transporter substrate-binding protein</fullName>
    </submittedName>
</protein>
<keyword evidence="5" id="KW-0732">Signal</keyword>
<dbReference type="InterPro" id="IPR051313">
    <property type="entry name" value="Bact_iron-sidero_bind"/>
</dbReference>
<keyword evidence="4" id="KW-0406">Ion transport</keyword>
<sequence>MSPDDHGRRGVQRRALLKMMAGAAALPAQLATLPARAEGIPTKIVSLDYGLASTMLSLGVTPAAVASLADWDRWMVEPEMPASVIDLGSSWEVNFEILTALKPDLILTTPYLDALLPKLEAVAPVLRLEIYTPEGGEILPAAIAATRKLAAAIGRTEEGERFLAEVDAFFADCRRRLEPLSPPPLALVSFMDARHARIYGAPGLFDNVLHKIGVENAWKEASNFWGFQTIGIEELSRVTDQQARLIAFEPLPGDVLPKLDQSPLWQALPFARPGHFSVVPPALMFGMVNEAIRFASIITRELESGS</sequence>
<dbReference type="InterPro" id="IPR006311">
    <property type="entry name" value="TAT_signal"/>
</dbReference>
<accession>A0AAJ1BYM9</accession>
<proteinExistence type="inferred from homology"/>
<evidence type="ECO:0000256" key="2">
    <source>
        <dbReference type="ARBA" id="ARBA00008814"/>
    </source>
</evidence>